<reference evidence="2 3" key="1">
    <citation type="submission" date="2018-12" db="EMBL/GenBank/DDBJ databases">
        <authorList>
            <person name="Yu L."/>
        </authorList>
    </citation>
    <scope>NUCLEOTIDE SEQUENCE [LARGE SCALE GENOMIC DNA]</scope>
    <source>
        <strain evidence="2 3">11S</strain>
    </source>
</reference>
<dbReference type="AlphaFoldDB" id="A0A3S0I9E4"/>
<gene>
    <name evidence="2" type="ORF">EKG36_05820</name>
</gene>
<dbReference type="PANTHER" id="PTHR37296">
    <property type="entry name" value="CONSERVED VIRULENCE FACTOR B"/>
    <property type="match status" value="1"/>
</dbReference>
<dbReference type="InterPro" id="IPR003029">
    <property type="entry name" value="S1_domain"/>
</dbReference>
<comment type="caution">
    <text evidence="2">The sequence shown here is derived from an EMBL/GenBank/DDBJ whole genome shotgun (WGS) entry which is preliminary data.</text>
</comment>
<dbReference type="InterPro" id="IPR036388">
    <property type="entry name" value="WH-like_DNA-bd_sf"/>
</dbReference>
<dbReference type="InterPro" id="IPR014464">
    <property type="entry name" value="CvfB_fam"/>
</dbReference>
<dbReference type="GO" id="GO:0003676">
    <property type="term" value="F:nucleic acid binding"/>
    <property type="evidence" value="ECO:0007669"/>
    <property type="project" value="InterPro"/>
</dbReference>
<evidence type="ECO:0000313" key="3">
    <source>
        <dbReference type="Proteomes" id="UP000267400"/>
    </source>
</evidence>
<evidence type="ECO:0000259" key="1">
    <source>
        <dbReference type="SMART" id="SM00316"/>
    </source>
</evidence>
<dbReference type="InterPro" id="IPR012340">
    <property type="entry name" value="NA-bd_OB-fold"/>
</dbReference>
<feature type="domain" description="S1 motif" evidence="1">
    <location>
        <begin position="84"/>
        <end position="146"/>
    </location>
</feature>
<dbReference type="OrthoDB" id="9801597at2"/>
<dbReference type="Gene3D" id="2.40.50.140">
    <property type="entry name" value="Nucleic acid-binding proteins"/>
    <property type="match status" value="1"/>
</dbReference>
<dbReference type="InterPro" id="IPR039566">
    <property type="entry name" value="CvfB_S1_st"/>
</dbReference>
<dbReference type="InterPro" id="IPR040764">
    <property type="entry name" value="CvfB_WH"/>
</dbReference>
<dbReference type="Proteomes" id="UP000267400">
    <property type="component" value="Unassembled WGS sequence"/>
</dbReference>
<name>A0A3S0I9E4_9GAMM</name>
<organism evidence="2 3">
    <name type="scientific">Halomonas nitroreducens</name>
    <dbReference type="NCBI Taxonomy" id="447425"/>
    <lineage>
        <taxon>Bacteria</taxon>
        <taxon>Pseudomonadati</taxon>
        <taxon>Pseudomonadota</taxon>
        <taxon>Gammaproteobacteria</taxon>
        <taxon>Oceanospirillales</taxon>
        <taxon>Halomonadaceae</taxon>
        <taxon>Halomonas</taxon>
    </lineage>
</organism>
<evidence type="ECO:0000313" key="2">
    <source>
        <dbReference type="EMBL" id="RTR05717.1"/>
    </source>
</evidence>
<dbReference type="Gene3D" id="1.10.10.10">
    <property type="entry name" value="Winged helix-like DNA-binding domain superfamily/Winged helix DNA-binding domain"/>
    <property type="match status" value="1"/>
</dbReference>
<dbReference type="Pfam" id="PF17783">
    <property type="entry name" value="WHD_CvfB"/>
    <property type="match status" value="1"/>
</dbReference>
<protein>
    <submittedName>
        <fullName evidence="2">RNA-binding protein</fullName>
    </submittedName>
</protein>
<dbReference type="SMART" id="SM00316">
    <property type="entry name" value="S1"/>
    <property type="match status" value="2"/>
</dbReference>
<dbReference type="Pfam" id="PF13509">
    <property type="entry name" value="S1_2"/>
    <property type="match status" value="1"/>
</dbReference>
<dbReference type="EMBL" id="RXNS01000004">
    <property type="protein sequence ID" value="RTR05717.1"/>
    <property type="molecule type" value="Genomic_DNA"/>
</dbReference>
<feature type="domain" description="S1 motif" evidence="1">
    <location>
        <begin position="10"/>
        <end position="71"/>
    </location>
</feature>
<dbReference type="PANTHER" id="PTHR37296:SF1">
    <property type="entry name" value="CONSERVED VIRULENCE FACTOR B"/>
    <property type="match status" value="1"/>
</dbReference>
<proteinExistence type="predicted"/>
<sequence length="227" mass="24995">MRRPREPKARVGEVAYLPVVTVNDTGAFLDWGHARDLLLPYGEQRFRPAVGKRVLVMVREDDRGRPVATQRLDRHLADQATGLAAGDAVDLVIAEATDLGFKAVVDHRFWGLLYRDDVTRPLRRGQRLRGYVKRLREDGRLDLSLLPPGPARLDVVGEAVLKALRESGGYLPLSDASPAAEIKSRLGVSKNAFKQAIGRLYKKRVITIEAGGIRFSPGGDQDSHGAS</sequence>
<accession>A0A3S0I9E4</accession>
<keyword evidence="3" id="KW-1185">Reference proteome</keyword>